<evidence type="ECO:0000313" key="2">
    <source>
        <dbReference type="EMBL" id="ETV98283.1"/>
    </source>
</evidence>
<feature type="compositionally biased region" description="Basic and acidic residues" evidence="1">
    <location>
        <begin position="73"/>
        <end position="84"/>
    </location>
</feature>
<name>A0A024TW79_9STRA</name>
<dbReference type="RefSeq" id="XP_008873158.1">
    <property type="nucleotide sequence ID" value="XM_008874936.1"/>
</dbReference>
<dbReference type="VEuPathDB" id="FungiDB:H310_08995"/>
<dbReference type="EMBL" id="KI913970">
    <property type="protein sequence ID" value="ETV98283.1"/>
    <property type="molecule type" value="Genomic_DNA"/>
</dbReference>
<organism evidence="2">
    <name type="scientific">Aphanomyces invadans</name>
    <dbReference type="NCBI Taxonomy" id="157072"/>
    <lineage>
        <taxon>Eukaryota</taxon>
        <taxon>Sar</taxon>
        <taxon>Stramenopiles</taxon>
        <taxon>Oomycota</taxon>
        <taxon>Saprolegniomycetes</taxon>
        <taxon>Saprolegniales</taxon>
        <taxon>Verrucalvaceae</taxon>
        <taxon>Aphanomyces</taxon>
    </lineage>
</organism>
<dbReference type="AlphaFoldDB" id="A0A024TW79"/>
<proteinExistence type="predicted"/>
<accession>A0A024TW79</accession>
<gene>
    <name evidence="2" type="ORF">H310_08995</name>
</gene>
<evidence type="ECO:0000256" key="1">
    <source>
        <dbReference type="SAM" id="MobiDB-lite"/>
    </source>
</evidence>
<sequence>MTERGAPLDADSQLDRLGVERHVLLLASRVADVDDVAELDQVGRKFVAQRLGLVVQHDVGKVFENGRLGKPGGRHDERNADRTPRAIRGLPFDPRRPAERRVTHVLGKRPQVVVHASHPHDALRENVFQIVQSQGRKVPRQLVQVVPKLHNRRIVLHGSISAIVQIDVGTDKVADDVPVVQTVFVVRQLDRVDVLARHLLGKRGKVKLAEAVVPRLLHPVLCQRKPAVEHAFGPEESPRGGVVDHDGPKRERLDEAAQRVVHWQLFTRRRCQVVGHHRVDTEQVVDGGHLGVERAAEAKLDVLPLDVARNERATAAHDLDDCSVL</sequence>
<protein>
    <submittedName>
        <fullName evidence="2">Uncharacterized protein</fullName>
    </submittedName>
</protein>
<reference evidence="2" key="1">
    <citation type="submission" date="2013-12" db="EMBL/GenBank/DDBJ databases">
        <title>The Genome Sequence of Aphanomyces invadans NJM9701.</title>
        <authorList>
            <consortium name="The Broad Institute Genomics Platform"/>
            <person name="Russ C."/>
            <person name="Tyler B."/>
            <person name="van West P."/>
            <person name="Dieguez-Uribeondo J."/>
            <person name="Young S.K."/>
            <person name="Zeng Q."/>
            <person name="Gargeya S."/>
            <person name="Fitzgerald M."/>
            <person name="Abouelleil A."/>
            <person name="Alvarado L."/>
            <person name="Chapman S.B."/>
            <person name="Gainer-Dewar J."/>
            <person name="Goldberg J."/>
            <person name="Griggs A."/>
            <person name="Gujja S."/>
            <person name="Hansen M."/>
            <person name="Howarth C."/>
            <person name="Imamovic A."/>
            <person name="Ireland A."/>
            <person name="Larimer J."/>
            <person name="McCowan C."/>
            <person name="Murphy C."/>
            <person name="Pearson M."/>
            <person name="Poon T.W."/>
            <person name="Priest M."/>
            <person name="Roberts A."/>
            <person name="Saif S."/>
            <person name="Shea T."/>
            <person name="Sykes S."/>
            <person name="Wortman J."/>
            <person name="Nusbaum C."/>
            <person name="Birren B."/>
        </authorList>
    </citation>
    <scope>NUCLEOTIDE SEQUENCE [LARGE SCALE GENOMIC DNA]</scope>
    <source>
        <strain evidence="2">NJM9701</strain>
    </source>
</reference>
<feature type="region of interest" description="Disordered" evidence="1">
    <location>
        <begin position="65"/>
        <end position="94"/>
    </location>
</feature>
<dbReference type="GeneID" id="20086045"/>